<sequence>MYDDLREAVVVTKLLADPSKCRRGSKEMGRVNVILVTIGSLYSSLITNYFHEHFPMSLLIVDEASQVTLGTFPHLLNRHKDTLARIVFFGDDKQLAPHNAESLPSSAKSIFEMKHLSQGENFYFLDICYRLPLSLAKFISQEVYGGKLKSSKEAAIPYLRFIDVRSGKEEKFGSSWRNHREADFVTKLVKKFYKEKKFSILTPYDAQRSLIEEKLRKENLPSLDAVFNIDTFQGRESPIILISLVRTGERIGFLNNQRRANVCLTRTKDQMIVVTSKSFLFPKRDVGANGIRESLFSKLAMQGGPSVWLSDMEVSNLPDSDKGGFIPLVPMKSIP</sequence>
<evidence type="ECO:0000313" key="2">
    <source>
        <dbReference type="Proteomes" id="UP000245626"/>
    </source>
</evidence>
<accession>A0ACD0NVJ4</accession>
<organism evidence="1 2">
    <name type="scientific">Violaceomyces palustris</name>
    <dbReference type="NCBI Taxonomy" id="1673888"/>
    <lineage>
        <taxon>Eukaryota</taxon>
        <taxon>Fungi</taxon>
        <taxon>Dikarya</taxon>
        <taxon>Basidiomycota</taxon>
        <taxon>Ustilaginomycotina</taxon>
        <taxon>Ustilaginomycetes</taxon>
        <taxon>Violaceomycetales</taxon>
        <taxon>Violaceomycetaceae</taxon>
        <taxon>Violaceomyces</taxon>
    </lineage>
</organism>
<dbReference type="EMBL" id="KZ820010">
    <property type="protein sequence ID" value="PWN49755.1"/>
    <property type="molecule type" value="Genomic_DNA"/>
</dbReference>
<evidence type="ECO:0000313" key="1">
    <source>
        <dbReference type="EMBL" id="PWN49755.1"/>
    </source>
</evidence>
<proteinExistence type="predicted"/>
<name>A0ACD0NVJ4_9BASI</name>
<dbReference type="Proteomes" id="UP000245626">
    <property type="component" value="Unassembled WGS sequence"/>
</dbReference>
<protein>
    <submittedName>
        <fullName evidence="1">Uncharacterized protein</fullName>
    </submittedName>
</protein>
<reference evidence="1 2" key="1">
    <citation type="journal article" date="2018" name="Mol. Biol. Evol.">
        <title>Broad Genomic Sampling Reveals a Smut Pathogenic Ancestry of the Fungal Clade Ustilaginomycotina.</title>
        <authorList>
            <person name="Kijpornyongpan T."/>
            <person name="Mondo S.J."/>
            <person name="Barry K."/>
            <person name="Sandor L."/>
            <person name="Lee J."/>
            <person name="Lipzen A."/>
            <person name="Pangilinan J."/>
            <person name="LaButti K."/>
            <person name="Hainaut M."/>
            <person name="Henrissat B."/>
            <person name="Grigoriev I.V."/>
            <person name="Spatafora J.W."/>
            <person name="Aime M.C."/>
        </authorList>
    </citation>
    <scope>NUCLEOTIDE SEQUENCE [LARGE SCALE GENOMIC DNA]</scope>
    <source>
        <strain evidence="1 2">SA 807</strain>
    </source>
</reference>
<gene>
    <name evidence="1" type="ORF">IE53DRAFT_317083</name>
</gene>
<keyword evidence="2" id="KW-1185">Reference proteome</keyword>